<evidence type="ECO:0000313" key="1">
    <source>
        <dbReference type="EMBL" id="EEQ62747.1"/>
    </source>
</evidence>
<protein>
    <submittedName>
        <fullName evidence="1">Uncharacterized protein</fullName>
    </submittedName>
</protein>
<keyword evidence="2" id="KW-1185">Reference proteome</keyword>
<dbReference type="Proteomes" id="UP000003953">
    <property type="component" value="Unassembled WGS sequence"/>
</dbReference>
<dbReference type="EMBL" id="DS990441">
    <property type="protein sequence ID" value="EEQ62747.1"/>
    <property type="molecule type" value="Genomic_DNA"/>
</dbReference>
<accession>C5EXX7</accession>
<dbReference type="AlphaFoldDB" id="C5EXX7"/>
<organism evidence="1 2">
    <name type="scientific">Helicobacter pullorum MIT 98-5489</name>
    <dbReference type="NCBI Taxonomy" id="537972"/>
    <lineage>
        <taxon>Bacteria</taxon>
        <taxon>Pseudomonadati</taxon>
        <taxon>Campylobacterota</taxon>
        <taxon>Epsilonproteobacteria</taxon>
        <taxon>Campylobacterales</taxon>
        <taxon>Helicobacteraceae</taxon>
        <taxon>Helicobacter</taxon>
    </lineage>
</organism>
<reference evidence="2" key="1">
    <citation type="journal article" date="2014" name="Genome Announc.">
        <title>Draft genome sequences of six enterohepatic helicobacter species isolated from humans and one from rhesus macaques.</title>
        <authorList>
            <person name="Shen Z."/>
            <person name="Sheh A."/>
            <person name="Young S.K."/>
            <person name="Abouelliel A."/>
            <person name="Ward D.V."/>
            <person name="Earl A.M."/>
            <person name="Fox J.G."/>
        </authorList>
    </citation>
    <scope>NUCLEOTIDE SEQUENCE [LARGE SCALE GENOMIC DNA]</scope>
    <source>
        <strain evidence="2">MIT 98-5489</strain>
    </source>
</reference>
<evidence type="ECO:0000313" key="2">
    <source>
        <dbReference type="Proteomes" id="UP000003953"/>
    </source>
</evidence>
<proteinExistence type="predicted"/>
<name>C5EXX7_9HELI</name>
<gene>
    <name evidence="1" type="ORF">HPMG_00204</name>
</gene>
<sequence>MPKFILRSKIILFRLFPAKLVSINIESFTPKSIHKTSYPKLNSHLKKSKFLFFLALFCYNPFRCSEWLLFKEESPSCFGIGFHLTNG</sequence>
<dbReference type="HOGENOM" id="CLU_2479057_0_0_7"/>